<keyword evidence="1" id="KW-0812">Transmembrane</keyword>
<reference evidence="2" key="1">
    <citation type="submission" date="2022-08" db="EMBL/GenBank/DDBJ databases">
        <authorList>
            <consortium name="DOE Joint Genome Institute"/>
            <person name="Min B."/>
            <person name="Sierra-Patev S."/>
            <person name="Naranjo-Ortiz M."/>
            <person name="Looney B."/>
            <person name="Konkel Z."/>
            <person name="Slot J.C."/>
            <person name="Sakamoto Y."/>
            <person name="Steenwyk J.L."/>
            <person name="Rokas A."/>
            <person name="Carro J."/>
            <person name="Camarero S."/>
            <person name="Ferreira P."/>
            <person name="Molpeceres G."/>
            <person name="Ruiz-duenas F.J."/>
            <person name="Serrano A."/>
            <person name="Henrissat B."/>
            <person name="Drula E."/>
            <person name="Hughes K.W."/>
            <person name="Mata J.L."/>
            <person name="Ishikawa N.K."/>
            <person name="Vargas-Isla R."/>
            <person name="Ushijima S."/>
            <person name="Smith C.A."/>
            <person name="Ahrendt S."/>
            <person name="Andreopoulos W."/>
            <person name="He G."/>
            <person name="LaButti K."/>
            <person name="Lipzen A."/>
            <person name="Ng V."/>
            <person name="Riley R."/>
            <person name="Sandor L."/>
            <person name="Barry K."/>
            <person name="Martinez A.T."/>
            <person name="Xiao Y."/>
            <person name="Gibbons J.G."/>
            <person name="Terashima K."/>
            <person name="Hibbett D.S."/>
            <person name="Grigoriev I.V."/>
        </authorList>
    </citation>
    <scope>NUCLEOTIDE SEQUENCE</scope>
    <source>
        <strain evidence="2">ET3784</strain>
    </source>
</reference>
<evidence type="ECO:0000313" key="2">
    <source>
        <dbReference type="EMBL" id="KAJ3726461.1"/>
    </source>
</evidence>
<keyword evidence="3" id="KW-1185">Reference proteome</keyword>
<protein>
    <submittedName>
        <fullName evidence="2">Uncharacterized protein</fullName>
    </submittedName>
</protein>
<feature type="transmembrane region" description="Helical" evidence="1">
    <location>
        <begin position="7"/>
        <end position="26"/>
    </location>
</feature>
<feature type="transmembrane region" description="Helical" evidence="1">
    <location>
        <begin position="46"/>
        <end position="65"/>
    </location>
</feature>
<name>A0AA38JMH5_9AGAR</name>
<gene>
    <name evidence="2" type="ORF">DFJ43DRAFT_1087465</name>
</gene>
<proteinExistence type="predicted"/>
<sequence>MSYKVGVVIVGITAGFGFFLQAGNNLTAKSACPSNLNMEVAMTSDILLLLLGFIGAIIDISDGAIQRSRLRDVINEPSRPKLPQGEVCCDTNATAPMLA</sequence>
<reference evidence="2" key="2">
    <citation type="journal article" date="2023" name="Proc. Natl. Acad. Sci. U.S.A.">
        <title>A global phylogenomic analysis of the shiitake genus Lentinula.</title>
        <authorList>
            <person name="Sierra-Patev S."/>
            <person name="Min B."/>
            <person name="Naranjo-Ortiz M."/>
            <person name="Looney B."/>
            <person name="Konkel Z."/>
            <person name="Slot J.C."/>
            <person name="Sakamoto Y."/>
            <person name="Steenwyk J.L."/>
            <person name="Rokas A."/>
            <person name="Carro J."/>
            <person name="Camarero S."/>
            <person name="Ferreira P."/>
            <person name="Molpeceres G."/>
            <person name="Ruiz-Duenas F.J."/>
            <person name="Serrano A."/>
            <person name="Henrissat B."/>
            <person name="Drula E."/>
            <person name="Hughes K.W."/>
            <person name="Mata J.L."/>
            <person name="Ishikawa N.K."/>
            <person name="Vargas-Isla R."/>
            <person name="Ushijima S."/>
            <person name="Smith C.A."/>
            <person name="Donoghue J."/>
            <person name="Ahrendt S."/>
            <person name="Andreopoulos W."/>
            <person name="He G."/>
            <person name="LaButti K."/>
            <person name="Lipzen A."/>
            <person name="Ng V."/>
            <person name="Riley R."/>
            <person name="Sandor L."/>
            <person name="Barry K."/>
            <person name="Martinez A.T."/>
            <person name="Xiao Y."/>
            <person name="Gibbons J.G."/>
            <person name="Terashima K."/>
            <person name="Grigoriev I.V."/>
            <person name="Hibbett D."/>
        </authorList>
    </citation>
    <scope>NUCLEOTIDE SEQUENCE</scope>
    <source>
        <strain evidence="2">ET3784</strain>
    </source>
</reference>
<dbReference type="AlphaFoldDB" id="A0AA38JMH5"/>
<evidence type="ECO:0000313" key="3">
    <source>
        <dbReference type="Proteomes" id="UP001176059"/>
    </source>
</evidence>
<keyword evidence="1" id="KW-0472">Membrane</keyword>
<comment type="caution">
    <text evidence="2">The sequence shown here is derived from an EMBL/GenBank/DDBJ whole genome shotgun (WGS) entry which is preliminary data.</text>
</comment>
<dbReference type="EMBL" id="JANVFO010000043">
    <property type="protein sequence ID" value="KAJ3726461.1"/>
    <property type="molecule type" value="Genomic_DNA"/>
</dbReference>
<keyword evidence="1" id="KW-1133">Transmembrane helix</keyword>
<accession>A0AA38JMH5</accession>
<dbReference type="Proteomes" id="UP001176059">
    <property type="component" value="Unassembled WGS sequence"/>
</dbReference>
<organism evidence="2 3">
    <name type="scientific">Lentinula guzmanii</name>
    <dbReference type="NCBI Taxonomy" id="2804957"/>
    <lineage>
        <taxon>Eukaryota</taxon>
        <taxon>Fungi</taxon>
        <taxon>Dikarya</taxon>
        <taxon>Basidiomycota</taxon>
        <taxon>Agaricomycotina</taxon>
        <taxon>Agaricomycetes</taxon>
        <taxon>Agaricomycetidae</taxon>
        <taxon>Agaricales</taxon>
        <taxon>Marasmiineae</taxon>
        <taxon>Omphalotaceae</taxon>
        <taxon>Lentinula</taxon>
    </lineage>
</organism>
<evidence type="ECO:0000256" key="1">
    <source>
        <dbReference type="SAM" id="Phobius"/>
    </source>
</evidence>